<accession>A0A142IIU6</accession>
<protein>
    <submittedName>
        <fullName evidence="1">Uncharacterized protein</fullName>
    </submittedName>
</protein>
<dbReference type="EMBL" id="KU726251">
    <property type="protein sequence ID" value="AMR59884.1"/>
    <property type="molecule type" value="Genomic_DNA"/>
</dbReference>
<sequence>MSITRIDYRAVVKELSKGLIELDSDEARSCGFLPHIALSEFRTIRYGAGRQKGVTTHAVDMSAKFHGSVLYLVHNEALRSEVVEKFHEKAAGNGWLTVHCNYLPEGWKRATGAGISGYEKFGLVIVDEAGFFFNKFSYDKIYRSLVDVVTPDVVIHLIN</sequence>
<dbReference type="Proteomes" id="UP000223976">
    <property type="component" value="Segment"/>
</dbReference>
<evidence type="ECO:0000313" key="2">
    <source>
        <dbReference type="Proteomes" id="UP000223976"/>
    </source>
</evidence>
<gene>
    <name evidence="1" type="ORF">SEGD1_237</name>
</gene>
<evidence type="ECO:0000313" key="1">
    <source>
        <dbReference type="EMBL" id="AMR59884.1"/>
    </source>
</evidence>
<reference evidence="1 2" key="1">
    <citation type="submission" date="2016-02" db="EMBL/GenBank/DDBJ databases">
        <title>Complete genome sequence of a polyvalent bacteriophage, SEGD1, simultaneously inhibiting both Salmonella enterica and Escherichia coli O157:H7.</title>
        <authorList>
            <person name="Fan J."/>
            <person name="Ma J."/>
        </authorList>
    </citation>
    <scope>NUCLEOTIDE SEQUENCE [LARGE SCALE GENOMIC DNA]</scope>
</reference>
<proteinExistence type="predicted"/>
<organism evidence="1 2">
    <name type="scientific">Enterobacteria phage SEGD1</name>
    <dbReference type="NCBI Taxonomy" id="1805456"/>
    <lineage>
        <taxon>Viruses</taxon>
        <taxon>Duplodnaviria</taxon>
        <taxon>Heunggongvirae</taxon>
        <taxon>Uroviricota</taxon>
        <taxon>Caudoviricetes</taxon>
        <taxon>Chimalliviridae</taxon>
        <taxon>Seoulvirus</taxon>
        <taxon>Seoulvirus SPN3US</taxon>
    </lineage>
</organism>
<name>A0A142IIU6_9CAUD</name>